<organism evidence="2 3">
    <name type="scientific">Anabaenopsis circularis NIES-21</name>
    <dbReference type="NCBI Taxonomy" id="1085406"/>
    <lineage>
        <taxon>Bacteria</taxon>
        <taxon>Bacillati</taxon>
        <taxon>Cyanobacteriota</taxon>
        <taxon>Cyanophyceae</taxon>
        <taxon>Nostocales</taxon>
        <taxon>Nodulariaceae</taxon>
        <taxon>Anabaenopsis</taxon>
    </lineage>
</organism>
<feature type="domain" description="N-acetyltransferase" evidence="1">
    <location>
        <begin position="157"/>
        <end position="300"/>
    </location>
</feature>
<reference evidence="2 3" key="1">
    <citation type="submission" date="2017-06" db="EMBL/GenBank/DDBJ databases">
        <title>Genome sequencing of cyanobaciteial culture collection at National Institute for Environmental Studies (NIES).</title>
        <authorList>
            <person name="Hirose Y."/>
            <person name="Shimura Y."/>
            <person name="Fujisawa T."/>
            <person name="Nakamura Y."/>
            <person name="Kawachi M."/>
        </authorList>
    </citation>
    <scope>NUCLEOTIDE SEQUENCE [LARGE SCALE GENOMIC DNA]</scope>
    <source>
        <strain evidence="2 3">NIES-21</strain>
    </source>
</reference>
<name>A0A1Z4GIZ3_9CYAN</name>
<dbReference type="InterPro" id="IPR000182">
    <property type="entry name" value="GNAT_dom"/>
</dbReference>
<keyword evidence="2" id="KW-0808">Transferase</keyword>
<proteinExistence type="predicted"/>
<sequence>MLISECLIQATEFFVYTLKTLQSGDEAWLENFLLQHADTSMFLRSNWREAGLLDQGGRFQGTYVAAIADATIVAVAAHYWNNMLVIQAPVHLAEVVQATVAQSHRPISGIAGPAAQVTATKQVLGLVKRPTQLDESERLFSLALQNLQVPPTLLEEVECRLPYPEEFDLLSQWCAEFNVEALGHTKTPNLILNCRRELEARQARARHWVLVLNDTPVAYTTFNAWLPEIVQIGGVWTPPPLRGKGYAKCVVAGSLLEARSHGVERAILFTNQKNHPAQAAYQGIGFRPTGEEFGLVIFGD</sequence>
<dbReference type="AlphaFoldDB" id="A0A1Z4GIZ3"/>
<dbReference type="Gene3D" id="3.40.630.30">
    <property type="match status" value="1"/>
</dbReference>
<dbReference type="EMBL" id="AP018174">
    <property type="protein sequence ID" value="BAY17483.1"/>
    <property type="molecule type" value="Genomic_DNA"/>
</dbReference>
<dbReference type="Proteomes" id="UP000218287">
    <property type="component" value="Chromosome"/>
</dbReference>
<dbReference type="OrthoDB" id="3174529at2"/>
<keyword evidence="3" id="KW-1185">Reference proteome</keyword>
<dbReference type="GO" id="GO:0016747">
    <property type="term" value="F:acyltransferase activity, transferring groups other than amino-acyl groups"/>
    <property type="evidence" value="ECO:0007669"/>
    <property type="project" value="InterPro"/>
</dbReference>
<evidence type="ECO:0000259" key="1">
    <source>
        <dbReference type="PROSITE" id="PS51186"/>
    </source>
</evidence>
<accession>A0A1Z4GIZ3</accession>
<dbReference type="PROSITE" id="PS51186">
    <property type="entry name" value="GNAT"/>
    <property type="match status" value="1"/>
</dbReference>
<protein>
    <submittedName>
        <fullName evidence="2">GCN5-related N-acetyltransferase</fullName>
    </submittedName>
</protein>
<gene>
    <name evidence="2" type="ORF">NIES21_33210</name>
</gene>
<dbReference type="CDD" id="cd04301">
    <property type="entry name" value="NAT_SF"/>
    <property type="match status" value="1"/>
</dbReference>
<dbReference type="SUPFAM" id="SSF55729">
    <property type="entry name" value="Acyl-CoA N-acyltransferases (Nat)"/>
    <property type="match status" value="1"/>
</dbReference>
<dbReference type="InterPro" id="IPR016181">
    <property type="entry name" value="Acyl_CoA_acyltransferase"/>
</dbReference>
<evidence type="ECO:0000313" key="2">
    <source>
        <dbReference type="EMBL" id="BAY17483.1"/>
    </source>
</evidence>
<dbReference type="Pfam" id="PF00583">
    <property type="entry name" value="Acetyltransf_1"/>
    <property type="match status" value="1"/>
</dbReference>
<evidence type="ECO:0000313" key="3">
    <source>
        <dbReference type="Proteomes" id="UP000218287"/>
    </source>
</evidence>